<keyword evidence="1" id="KW-0812">Transmembrane</keyword>
<dbReference type="AlphaFoldDB" id="A0A0G1RDN8"/>
<feature type="transmembrane region" description="Helical" evidence="1">
    <location>
        <begin position="113"/>
        <end position="130"/>
    </location>
</feature>
<evidence type="ECO:0000256" key="1">
    <source>
        <dbReference type="SAM" id="Phobius"/>
    </source>
</evidence>
<feature type="transmembrane region" description="Helical" evidence="1">
    <location>
        <begin position="58"/>
        <end position="76"/>
    </location>
</feature>
<dbReference type="PANTHER" id="PTHR36832:SF1">
    <property type="entry name" value="SLR1174 PROTEIN"/>
    <property type="match status" value="1"/>
</dbReference>
<feature type="transmembrane region" description="Helical" evidence="1">
    <location>
        <begin position="206"/>
        <end position="226"/>
    </location>
</feature>
<evidence type="ECO:0000313" key="3">
    <source>
        <dbReference type="Proteomes" id="UP000034607"/>
    </source>
</evidence>
<name>A0A0G1RDN8_9BACT</name>
<dbReference type="PANTHER" id="PTHR36832">
    <property type="entry name" value="SLR1174 PROTEIN-RELATED"/>
    <property type="match status" value="1"/>
</dbReference>
<proteinExistence type="predicted"/>
<feature type="transmembrane region" description="Helical" evidence="1">
    <location>
        <begin position="232"/>
        <end position="250"/>
    </location>
</feature>
<sequence length="266" mass="30591">MRKYLTVFAIDWQNQFIYRLNFVLWRFRNILRVLMTYFLWSTIFSVQTSVFGYTREQIMAYLLLVIFLYGFVGSSPSNDNIGGEVSSGALNNFLTKPIGYLRYWFTRDLSSKLLNVIFAVGEIFLLWLIFRPPLVFSSQPAVILIGILMLVSAVIIFYLLGKLALASVFWAPENTWGFMFVVLVLMEMLTGLIFPLDILPRSAFTALQFTPFPYLLYFPLAAFIGRLSPLEAVRLLFQSLVWLGILFYLVKRVWSAGYKVYSASGG</sequence>
<feature type="transmembrane region" description="Helical" evidence="1">
    <location>
        <begin position="176"/>
        <end position="194"/>
    </location>
</feature>
<accession>A0A0G1RDN8</accession>
<reference evidence="2 3" key="1">
    <citation type="journal article" date="2015" name="Nature">
        <title>rRNA introns, odd ribosomes, and small enigmatic genomes across a large radiation of phyla.</title>
        <authorList>
            <person name="Brown C.T."/>
            <person name="Hug L.A."/>
            <person name="Thomas B.C."/>
            <person name="Sharon I."/>
            <person name="Castelle C.J."/>
            <person name="Singh A."/>
            <person name="Wilkins M.J."/>
            <person name="Williams K.H."/>
            <person name="Banfield J.F."/>
        </authorList>
    </citation>
    <scope>NUCLEOTIDE SEQUENCE [LARGE SCALE GENOMIC DNA]</scope>
</reference>
<keyword evidence="1" id="KW-0472">Membrane</keyword>
<gene>
    <name evidence="2" type="ORF">UX78_C0023G0008</name>
</gene>
<keyword evidence="1" id="KW-1133">Transmembrane helix</keyword>
<dbReference type="EMBL" id="LCNM01000023">
    <property type="protein sequence ID" value="KKU55256.1"/>
    <property type="molecule type" value="Genomic_DNA"/>
</dbReference>
<feature type="transmembrane region" description="Helical" evidence="1">
    <location>
        <begin position="142"/>
        <end position="170"/>
    </location>
</feature>
<dbReference type="Proteomes" id="UP000034607">
    <property type="component" value="Unassembled WGS sequence"/>
</dbReference>
<comment type="caution">
    <text evidence="2">The sequence shown here is derived from an EMBL/GenBank/DDBJ whole genome shotgun (WGS) entry which is preliminary data.</text>
</comment>
<dbReference type="Pfam" id="PF06182">
    <property type="entry name" value="ABC2_membrane_6"/>
    <property type="match status" value="1"/>
</dbReference>
<protein>
    <recommendedName>
        <fullName evidence="4">ABC transporter permease</fullName>
    </recommendedName>
</protein>
<evidence type="ECO:0008006" key="4">
    <source>
        <dbReference type="Google" id="ProtNLM"/>
    </source>
</evidence>
<organism evidence="2 3">
    <name type="scientific">Candidatus Amesbacteria bacterium GW2011_GWA2_47_11</name>
    <dbReference type="NCBI Taxonomy" id="1618357"/>
    <lineage>
        <taxon>Bacteria</taxon>
        <taxon>Candidatus Amesiibacteriota</taxon>
    </lineage>
</organism>
<dbReference type="InterPro" id="IPR010390">
    <property type="entry name" value="ABC-2_transporter-like"/>
</dbReference>
<feature type="transmembrane region" description="Helical" evidence="1">
    <location>
        <begin position="30"/>
        <end position="51"/>
    </location>
</feature>
<evidence type="ECO:0000313" key="2">
    <source>
        <dbReference type="EMBL" id="KKU55256.1"/>
    </source>
</evidence>